<keyword evidence="7" id="KW-1185">Reference proteome</keyword>
<dbReference type="AlphaFoldDB" id="A0A8V5H0C6"/>
<proteinExistence type="predicted"/>
<evidence type="ECO:0000256" key="1">
    <source>
        <dbReference type="ARBA" id="ARBA00022630"/>
    </source>
</evidence>
<keyword evidence="5" id="KW-0520">NAD</keyword>
<evidence type="ECO:0000256" key="5">
    <source>
        <dbReference type="ARBA" id="ARBA00023027"/>
    </source>
</evidence>
<reference evidence="6" key="1">
    <citation type="submission" date="2020-03" db="EMBL/GenBank/DDBJ databases">
        <title>Melopsittacus undulatus (budgerigar) genome, bMelUnd1, maternal haplotype with Z.</title>
        <authorList>
            <person name="Gedman G."/>
            <person name="Mountcastle J."/>
            <person name="Haase B."/>
            <person name="Formenti G."/>
            <person name="Wright T."/>
            <person name="Apodaca J."/>
            <person name="Pelan S."/>
            <person name="Chow W."/>
            <person name="Rhie A."/>
            <person name="Howe K."/>
            <person name="Fedrigo O."/>
            <person name="Jarvis E.D."/>
        </authorList>
    </citation>
    <scope>NUCLEOTIDE SEQUENCE [LARGE SCALE GENOMIC DNA]</scope>
</reference>
<evidence type="ECO:0000256" key="4">
    <source>
        <dbReference type="ARBA" id="ARBA00022857"/>
    </source>
</evidence>
<accession>A0A8V5H0C6</accession>
<sequence length="142" mass="15674">MECAWWGWGTQWGSTQQNRDPLEPWGTPRQAWSCSPRCAPQVLFVEAASPLTNQHYLAAPCGEMYGAEHDVARFTPAVVAAMRAETPVRNLYLTGQDVFSCGLAGALHGGLICASAVLSRLLYLDLLLLKRRIKRSRGRETA</sequence>
<keyword evidence="1" id="KW-0285">Flavoprotein</keyword>
<evidence type="ECO:0000256" key="3">
    <source>
        <dbReference type="ARBA" id="ARBA00022827"/>
    </source>
</evidence>
<dbReference type="PANTHER" id="PTHR46091:SF2">
    <property type="entry name" value="AMINE OXIDASE DOMAIN-CONTAINING PROTEIN"/>
    <property type="match status" value="1"/>
</dbReference>
<evidence type="ECO:0000256" key="2">
    <source>
        <dbReference type="ARBA" id="ARBA00022729"/>
    </source>
</evidence>
<dbReference type="Proteomes" id="UP000694405">
    <property type="component" value="Chromosome 17"/>
</dbReference>
<protein>
    <submittedName>
        <fullName evidence="6">Uncharacterized protein</fullName>
    </submittedName>
</protein>
<keyword evidence="3" id="KW-0274">FAD</keyword>
<name>A0A8V5H0C6_MELUD</name>
<organism evidence="6 7">
    <name type="scientific">Melopsittacus undulatus</name>
    <name type="common">Budgerigar</name>
    <name type="synonym">Psittacus undulatus</name>
    <dbReference type="NCBI Taxonomy" id="13146"/>
    <lineage>
        <taxon>Eukaryota</taxon>
        <taxon>Metazoa</taxon>
        <taxon>Chordata</taxon>
        <taxon>Craniata</taxon>
        <taxon>Vertebrata</taxon>
        <taxon>Euteleostomi</taxon>
        <taxon>Archelosauria</taxon>
        <taxon>Archosauria</taxon>
        <taxon>Dinosauria</taxon>
        <taxon>Saurischia</taxon>
        <taxon>Theropoda</taxon>
        <taxon>Coelurosauria</taxon>
        <taxon>Aves</taxon>
        <taxon>Neognathae</taxon>
        <taxon>Neoaves</taxon>
        <taxon>Telluraves</taxon>
        <taxon>Australaves</taxon>
        <taxon>Psittaciformes</taxon>
        <taxon>Psittaculidae</taxon>
        <taxon>Melopsittacus</taxon>
    </lineage>
</organism>
<dbReference type="Ensembl" id="ENSMUNT00000031654.1">
    <property type="protein sequence ID" value="ENSMUNP00000030435.1"/>
    <property type="gene ID" value="ENSMUNG00000017453.1"/>
</dbReference>
<evidence type="ECO:0000313" key="7">
    <source>
        <dbReference type="Proteomes" id="UP000694405"/>
    </source>
</evidence>
<reference evidence="6" key="3">
    <citation type="submission" date="2025-09" db="UniProtKB">
        <authorList>
            <consortium name="Ensembl"/>
        </authorList>
    </citation>
    <scope>IDENTIFICATION</scope>
</reference>
<keyword evidence="2" id="KW-0732">Signal</keyword>
<dbReference type="PANTHER" id="PTHR46091">
    <property type="entry name" value="BLR7054 PROTEIN"/>
    <property type="match status" value="1"/>
</dbReference>
<keyword evidence="4" id="KW-0521">NADP</keyword>
<evidence type="ECO:0000313" key="6">
    <source>
        <dbReference type="Ensembl" id="ENSMUNP00000030435.1"/>
    </source>
</evidence>
<dbReference type="InterPro" id="IPR052206">
    <property type="entry name" value="Retinol_saturase"/>
</dbReference>
<reference evidence="6" key="2">
    <citation type="submission" date="2025-08" db="UniProtKB">
        <authorList>
            <consortium name="Ensembl"/>
        </authorList>
    </citation>
    <scope>IDENTIFICATION</scope>
</reference>